<evidence type="ECO:0000313" key="1">
    <source>
        <dbReference type="EMBL" id="KKL85716.1"/>
    </source>
</evidence>
<dbReference type="EMBL" id="LAZR01021329">
    <property type="protein sequence ID" value="KKL85716.1"/>
    <property type="molecule type" value="Genomic_DNA"/>
</dbReference>
<reference evidence="1" key="1">
    <citation type="journal article" date="2015" name="Nature">
        <title>Complex archaea that bridge the gap between prokaryotes and eukaryotes.</title>
        <authorList>
            <person name="Spang A."/>
            <person name="Saw J.H."/>
            <person name="Jorgensen S.L."/>
            <person name="Zaremba-Niedzwiedzka K."/>
            <person name="Martijn J."/>
            <person name="Lind A.E."/>
            <person name="van Eijk R."/>
            <person name="Schleper C."/>
            <person name="Guy L."/>
            <person name="Ettema T.J."/>
        </authorList>
    </citation>
    <scope>NUCLEOTIDE SEQUENCE</scope>
</reference>
<dbReference type="AlphaFoldDB" id="A0A0F9G5I6"/>
<proteinExistence type="predicted"/>
<name>A0A0F9G5I6_9ZZZZ</name>
<gene>
    <name evidence="1" type="ORF">LCGC14_1951890</name>
</gene>
<protein>
    <submittedName>
        <fullName evidence="1">Uncharacterized protein</fullName>
    </submittedName>
</protein>
<sequence length="51" mass="5551">MTEHTPGPWLWAVNYDCPGDLKGCFVSIFEDGRLCNLAAVLSKTVGHQGIC</sequence>
<accession>A0A0F9G5I6</accession>
<comment type="caution">
    <text evidence="1">The sequence shown here is derived from an EMBL/GenBank/DDBJ whole genome shotgun (WGS) entry which is preliminary data.</text>
</comment>
<feature type="non-terminal residue" evidence="1">
    <location>
        <position position="51"/>
    </location>
</feature>
<organism evidence="1">
    <name type="scientific">marine sediment metagenome</name>
    <dbReference type="NCBI Taxonomy" id="412755"/>
    <lineage>
        <taxon>unclassified sequences</taxon>
        <taxon>metagenomes</taxon>
        <taxon>ecological metagenomes</taxon>
    </lineage>
</organism>